<gene>
    <name evidence="2" type="primary">clasp2</name>
    <name evidence="2" type="synonym">zgc:77279</name>
</gene>
<dbReference type="RefSeq" id="XP_073786796.1">
    <property type="nucleotide sequence ID" value="XM_073930695.1"/>
</dbReference>
<reference evidence="2" key="1">
    <citation type="submission" date="2025-08" db="UniProtKB">
        <authorList>
            <consortium name="RefSeq"/>
        </authorList>
    </citation>
    <scope>IDENTIFICATION</scope>
    <source>
        <strain evidence="2">Tuebingen</strain>
        <tissue evidence="2">Fibroblasts and whole tissue</tissue>
    </source>
</reference>
<organism evidence="1 2">
    <name type="scientific">Danio rerio</name>
    <name type="common">Zebrafish</name>
    <name type="synonym">Brachydanio rerio</name>
    <dbReference type="NCBI Taxonomy" id="7955"/>
    <lineage>
        <taxon>Eukaryota</taxon>
        <taxon>Metazoa</taxon>
        <taxon>Chordata</taxon>
        <taxon>Craniata</taxon>
        <taxon>Vertebrata</taxon>
        <taxon>Euteleostomi</taxon>
        <taxon>Actinopterygii</taxon>
        <taxon>Neopterygii</taxon>
        <taxon>Teleostei</taxon>
        <taxon>Ostariophysi</taxon>
        <taxon>Cypriniformes</taxon>
        <taxon>Danionidae</taxon>
        <taxon>Danioninae</taxon>
        <taxon>Danio</taxon>
    </lineage>
</organism>
<protein>
    <submittedName>
        <fullName evidence="2">CLIP-associating protein 2 isoform X25</fullName>
    </submittedName>
</protein>
<dbReference type="Proteomes" id="UP000000437">
    <property type="component" value="Chromosome 19"/>
</dbReference>
<evidence type="ECO:0000313" key="1">
    <source>
        <dbReference type="Proteomes" id="UP000000437"/>
    </source>
</evidence>
<evidence type="ECO:0000313" key="2">
    <source>
        <dbReference type="RefSeq" id="XP_073786796.1"/>
    </source>
</evidence>
<accession>A0AC58HXS7</accession>
<name>A0AC58HXS7_DANRE</name>
<proteinExistence type="predicted"/>
<keyword evidence="1" id="KW-1185">Reference proteome</keyword>
<sequence>MEENDNMDYFYQQVLQKDVTRRLQVGPELIDYLSDPQRSLDVEQDKPRLDKTIDELTGWVNSSNFKVALLGIDIVSAFVDRLTDRFRGYIGTVVPALVDRLGDAKDQVRDQAQGLILKLMDQTATPMYVWERLFPGFKHKNFRSREGICFCVVSTLNAYGAQPLSLSKFVPHLCSLTGDQNPQVREAAITALVEVYRHVGERVRADLIKRDLPSARLQTILSRFDEVLNSGNMALSLSQDRSFDDDDSVDGSRPSSAQAAFKVPKVPKKPAESASSSRRPSATGAAKSGASKEGAGAVDEEDFIKAFTDVPTVQIYSTRDLEDNLNKIREVLSDDKHDWDHRANALKKIRSLLVAGATDYDCFYQHLRLLDGAFKLSAKDLRSQVVREACITVAYLSTLLGNKFDHGAEGIVPVLFNLIPNCAKVMATSGTAAIRIIIRHTHVPRLIPLIASNCTSKSVAVRRRCYEFLDLLLQEWQTHSLERHAAVLVESIKKGIRDADAEARVEARKAYWGLRAHFPGEAESLYNSLESSYQRTLQSCLKSSGSVASLPQSDRSSSSSQESLNRPLSKWSAAPGRVPAGSKSSGSPASLQRSRSDVDVNAAAGAKARHSGQAGGAGRVTTGLTPGSYASLGRLRTKQTLSTASSVGSSQVDSRGRTRSKMASQSQPGSRSGSPGRVLASTALSTLSTGAQRVSAAPGSHRRSRIPRSQGCSRDSSPTRLSVAPSNISHIYNGSKGARGSRIPRPSVSQGCSREASRESSRDTSPVRSFTPLGSGLGMSQSSRLSSSVSAMRVLNTGSDVEEALADALKKPARRRYDTYGMYSDDDANSDASSACSERSYSSRNGSIPTYMRQTEDVAEVLNRCASANWSERKEGLMGLQALLKNHRTLSRVELKRLCEIFTRMFADPHSKVFSMFLETLVDFIAVHKEDLQDWLFVLLTQLLKKMGADLLGSVQAKVQKALDVTRESFPNDLQFTILMRFTVDQTQTPNLKVKVAILKYIETLTLQMEPQDFVNTGETRLAVSRIITWTTEPKSSDVRKAAQSVLISLFQLNTPEFTMLLGALPKTFQDGATKLLQNHLRNTGNTAQASIGSPLTRHTPRSPASWSSPLTSPTNTSQNTPSPSAFDYDTENMNSEEIYSSLRGVSQAIQNFSVRSQEDMTEPPRKREGDGGEETVDSGRTALDNKTSLLNTMPLLSSSPRPSRDYQPVNYSDSSFGSSSFNKSLKDADQEESLTDDSGVDQSEVVAELLKELSNHSERVEERKAALCELMRLIRETQLHVWDEHFKTILLLLLETLGDGEHVIRALALRVLKEILNRQPWRFKNYAELTIMKALEAHKDPHKEVVRAAEEAASMLATSISPDQCIKVLCPIIQSADYPINLAAIKMLTKVIDRLPKEGLIQMLPEIVPGLIQGYDNSESSVRKACVFCLVAIYAVIGEDLKPHLSQLSGSKLKLLNLYIKRAQSGSSGSDQSSDVGGQGL</sequence>